<name>A0ABP9D9A4_9BACT</name>
<dbReference type="InterPro" id="IPR050769">
    <property type="entry name" value="NAT_camello-type"/>
</dbReference>
<proteinExistence type="predicted"/>
<dbReference type="PANTHER" id="PTHR13947:SF37">
    <property type="entry name" value="LD18367P"/>
    <property type="match status" value="1"/>
</dbReference>
<dbReference type="Proteomes" id="UP001500298">
    <property type="component" value="Unassembled WGS sequence"/>
</dbReference>
<dbReference type="Pfam" id="PF13673">
    <property type="entry name" value="Acetyltransf_10"/>
    <property type="match status" value="1"/>
</dbReference>
<dbReference type="InterPro" id="IPR000182">
    <property type="entry name" value="GNAT_dom"/>
</dbReference>
<keyword evidence="4" id="KW-1185">Reference proteome</keyword>
<feature type="domain" description="N-acetyltransferase" evidence="2">
    <location>
        <begin position="1"/>
        <end position="145"/>
    </location>
</feature>
<dbReference type="RefSeq" id="WP_345370987.1">
    <property type="nucleotide sequence ID" value="NZ_BAABJX010000026.1"/>
</dbReference>
<gene>
    <name evidence="3" type="ORF">GCM10023331_17310</name>
</gene>
<dbReference type="InterPro" id="IPR016181">
    <property type="entry name" value="Acyl_CoA_acyltransferase"/>
</dbReference>
<evidence type="ECO:0000256" key="1">
    <source>
        <dbReference type="ARBA" id="ARBA00022679"/>
    </source>
</evidence>
<comment type="caution">
    <text evidence="3">The sequence shown here is derived from an EMBL/GenBank/DDBJ whole genome shotgun (WGS) entry which is preliminary data.</text>
</comment>
<dbReference type="Gene3D" id="3.40.630.30">
    <property type="match status" value="1"/>
</dbReference>
<accession>A0ABP9D9A4</accession>
<dbReference type="PROSITE" id="PS51186">
    <property type="entry name" value="GNAT"/>
    <property type="match status" value="1"/>
</dbReference>
<evidence type="ECO:0000259" key="2">
    <source>
        <dbReference type="PROSITE" id="PS51186"/>
    </source>
</evidence>
<keyword evidence="1" id="KW-0808">Transferase</keyword>
<evidence type="ECO:0000313" key="4">
    <source>
        <dbReference type="Proteomes" id="UP001500298"/>
    </source>
</evidence>
<sequence>MIRPYHPDDYPKVIALMQANTPAYFAEEEITDLEDYLKQHIEDYFLFEEEGEILGAAGINYFPEQQEARLSWDFVHPDAHGKGIGKQLTLFRLKHIQSQKLYSNIIVRTSQLAYQFYEKMGFTLLFVKENGWAEGYHLYHMQLRSY</sequence>
<dbReference type="PANTHER" id="PTHR13947">
    <property type="entry name" value="GNAT FAMILY N-ACETYLTRANSFERASE"/>
    <property type="match status" value="1"/>
</dbReference>
<dbReference type="SUPFAM" id="SSF55729">
    <property type="entry name" value="Acyl-CoA N-acyltransferases (Nat)"/>
    <property type="match status" value="1"/>
</dbReference>
<dbReference type="CDD" id="cd04301">
    <property type="entry name" value="NAT_SF"/>
    <property type="match status" value="1"/>
</dbReference>
<reference evidence="4" key="1">
    <citation type="journal article" date="2019" name="Int. J. Syst. Evol. Microbiol.">
        <title>The Global Catalogue of Microorganisms (GCM) 10K type strain sequencing project: providing services to taxonomists for standard genome sequencing and annotation.</title>
        <authorList>
            <consortium name="The Broad Institute Genomics Platform"/>
            <consortium name="The Broad Institute Genome Sequencing Center for Infectious Disease"/>
            <person name="Wu L."/>
            <person name="Ma J."/>
        </authorList>
    </citation>
    <scope>NUCLEOTIDE SEQUENCE [LARGE SCALE GENOMIC DNA]</scope>
    <source>
        <strain evidence="4">JCM 18326</strain>
    </source>
</reference>
<protein>
    <recommendedName>
        <fullName evidence="2">N-acetyltransferase domain-containing protein</fullName>
    </recommendedName>
</protein>
<dbReference type="EMBL" id="BAABJX010000026">
    <property type="protein sequence ID" value="GAA4832630.1"/>
    <property type="molecule type" value="Genomic_DNA"/>
</dbReference>
<evidence type="ECO:0000313" key="3">
    <source>
        <dbReference type="EMBL" id="GAA4832630.1"/>
    </source>
</evidence>
<organism evidence="3 4">
    <name type="scientific">Algivirga pacifica</name>
    <dbReference type="NCBI Taxonomy" id="1162670"/>
    <lineage>
        <taxon>Bacteria</taxon>
        <taxon>Pseudomonadati</taxon>
        <taxon>Bacteroidota</taxon>
        <taxon>Cytophagia</taxon>
        <taxon>Cytophagales</taxon>
        <taxon>Flammeovirgaceae</taxon>
        <taxon>Algivirga</taxon>
    </lineage>
</organism>